<dbReference type="Proteomes" id="UP000006727">
    <property type="component" value="Chromosome 9"/>
</dbReference>
<protein>
    <submittedName>
        <fullName evidence="2 3">Uncharacterized protein</fullName>
    </submittedName>
</protein>
<name>A0A2K1K266_PHYPA</name>
<dbReference type="InParanoid" id="A0A2K1K266"/>
<evidence type="ECO:0000256" key="1">
    <source>
        <dbReference type="SAM" id="Phobius"/>
    </source>
</evidence>
<keyword evidence="1" id="KW-1133">Transmembrane helix</keyword>
<evidence type="ECO:0000313" key="3">
    <source>
        <dbReference type="EnsemblPlants" id="PAC:32913127.CDS.1"/>
    </source>
</evidence>
<feature type="transmembrane region" description="Helical" evidence="1">
    <location>
        <begin position="26"/>
        <end position="45"/>
    </location>
</feature>
<organism evidence="2">
    <name type="scientific">Physcomitrium patens</name>
    <name type="common">Spreading-leaved earth moss</name>
    <name type="synonym">Physcomitrella patens</name>
    <dbReference type="NCBI Taxonomy" id="3218"/>
    <lineage>
        <taxon>Eukaryota</taxon>
        <taxon>Viridiplantae</taxon>
        <taxon>Streptophyta</taxon>
        <taxon>Embryophyta</taxon>
        <taxon>Bryophyta</taxon>
        <taxon>Bryophytina</taxon>
        <taxon>Bryopsida</taxon>
        <taxon>Funariidae</taxon>
        <taxon>Funariales</taxon>
        <taxon>Funariaceae</taxon>
        <taxon>Physcomitrium</taxon>
    </lineage>
</organism>
<dbReference type="EMBL" id="ABEU02000009">
    <property type="protein sequence ID" value="PNR47862.1"/>
    <property type="molecule type" value="Genomic_DNA"/>
</dbReference>
<keyword evidence="1" id="KW-0812">Transmembrane</keyword>
<evidence type="ECO:0000313" key="2">
    <source>
        <dbReference type="EMBL" id="PNR47862.1"/>
    </source>
</evidence>
<reference evidence="3" key="3">
    <citation type="submission" date="2020-12" db="UniProtKB">
        <authorList>
            <consortium name="EnsemblPlants"/>
        </authorList>
    </citation>
    <scope>IDENTIFICATION</scope>
</reference>
<evidence type="ECO:0000313" key="4">
    <source>
        <dbReference type="Proteomes" id="UP000006727"/>
    </source>
</evidence>
<dbReference type="AlphaFoldDB" id="A0A2K1K266"/>
<sequence>MLICQASYLCKLYVCSRGEFTAIRDFVFLIILLCACNYVTVIGCFRTKYRAYKITVLVCFRSSKFIHGLYMSAELPKVY</sequence>
<proteinExistence type="predicted"/>
<dbReference type="EnsemblPlants" id="Pp3c9_5561V3.1">
    <property type="protein sequence ID" value="PAC:32913127.CDS.1"/>
    <property type="gene ID" value="Pp3c9_5561"/>
</dbReference>
<keyword evidence="1" id="KW-0472">Membrane</keyword>
<dbReference type="Gramene" id="Pp3c9_5561V3.1">
    <property type="protein sequence ID" value="PAC:32913127.CDS.1"/>
    <property type="gene ID" value="Pp3c9_5561"/>
</dbReference>
<reference evidence="2 4" key="2">
    <citation type="journal article" date="2018" name="Plant J.">
        <title>The Physcomitrella patens chromosome-scale assembly reveals moss genome structure and evolution.</title>
        <authorList>
            <person name="Lang D."/>
            <person name="Ullrich K.K."/>
            <person name="Murat F."/>
            <person name="Fuchs J."/>
            <person name="Jenkins J."/>
            <person name="Haas F.B."/>
            <person name="Piednoel M."/>
            <person name="Gundlach H."/>
            <person name="Van Bel M."/>
            <person name="Meyberg R."/>
            <person name="Vives C."/>
            <person name="Morata J."/>
            <person name="Symeonidi A."/>
            <person name="Hiss M."/>
            <person name="Muchero W."/>
            <person name="Kamisugi Y."/>
            <person name="Saleh O."/>
            <person name="Blanc G."/>
            <person name="Decker E.L."/>
            <person name="van Gessel N."/>
            <person name="Grimwood J."/>
            <person name="Hayes R.D."/>
            <person name="Graham S.W."/>
            <person name="Gunter L.E."/>
            <person name="McDaniel S.F."/>
            <person name="Hoernstein S.N.W."/>
            <person name="Larsson A."/>
            <person name="Li F.W."/>
            <person name="Perroud P.F."/>
            <person name="Phillips J."/>
            <person name="Ranjan P."/>
            <person name="Rokshar D.S."/>
            <person name="Rothfels C.J."/>
            <person name="Schneider L."/>
            <person name="Shu S."/>
            <person name="Stevenson D.W."/>
            <person name="Thummler F."/>
            <person name="Tillich M."/>
            <person name="Villarreal Aguilar J.C."/>
            <person name="Widiez T."/>
            <person name="Wong G.K."/>
            <person name="Wymore A."/>
            <person name="Zhang Y."/>
            <person name="Zimmer A.D."/>
            <person name="Quatrano R.S."/>
            <person name="Mayer K.F.X."/>
            <person name="Goodstein D."/>
            <person name="Casacuberta J.M."/>
            <person name="Vandepoele K."/>
            <person name="Reski R."/>
            <person name="Cuming A.C."/>
            <person name="Tuskan G.A."/>
            <person name="Maumus F."/>
            <person name="Salse J."/>
            <person name="Schmutz J."/>
            <person name="Rensing S.A."/>
        </authorList>
    </citation>
    <scope>NUCLEOTIDE SEQUENCE [LARGE SCALE GENOMIC DNA]</scope>
    <source>
        <strain evidence="3 4">cv. Gransden 2004</strain>
    </source>
</reference>
<gene>
    <name evidence="2" type="ORF">PHYPA_012335</name>
</gene>
<reference evidence="2 4" key="1">
    <citation type="journal article" date="2008" name="Science">
        <title>The Physcomitrella genome reveals evolutionary insights into the conquest of land by plants.</title>
        <authorList>
            <person name="Rensing S."/>
            <person name="Lang D."/>
            <person name="Zimmer A."/>
            <person name="Terry A."/>
            <person name="Salamov A."/>
            <person name="Shapiro H."/>
            <person name="Nishiyama T."/>
            <person name="Perroud P.-F."/>
            <person name="Lindquist E."/>
            <person name="Kamisugi Y."/>
            <person name="Tanahashi T."/>
            <person name="Sakakibara K."/>
            <person name="Fujita T."/>
            <person name="Oishi K."/>
            <person name="Shin-I T."/>
            <person name="Kuroki Y."/>
            <person name="Toyoda A."/>
            <person name="Suzuki Y."/>
            <person name="Hashimoto A."/>
            <person name="Yamaguchi K."/>
            <person name="Sugano A."/>
            <person name="Kohara Y."/>
            <person name="Fujiyama A."/>
            <person name="Anterola A."/>
            <person name="Aoki S."/>
            <person name="Ashton N."/>
            <person name="Barbazuk W.B."/>
            <person name="Barker E."/>
            <person name="Bennetzen J."/>
            <person name="Bezanilla M."/>
            <person name="Blankenship R."/>
            <person name="Cho S.H."/>
            <person name="Dutcher S."/>
            <person name="Estelle M."/>
            <person name="Fawcett J.A."/>
            <person name="Gundlach H."/>
            <person name="Hanada K."/>
            <person name="Heyl A."/>
            <person name="Hicks K.A."/>
            <person name="Hugh J."/>
            <person name="Lohr M."/>
            <person name="Mayer K."/>
            <person name="Melkozernov A."/>
            <person name="Murata T."/>
            <person name="Nelson D."/>
            <person name="Pils B."/>
            <person name="Prigge M."/>
            <person name="Reiss B."/>
            <person name="Renner T."/>
            <person name="Rombauts S."/>
            <person name="Rushton P."/>
            <person name="Sanderfoot A."/>
            <person name="Schween G."/>
            <person name="Shiu S.-H."/>
            <person name="Stueber K."/>
            <person name="Theodoulou F.L."/>
            <person name="Tu H."/>
            <person name="Van de Peer Y."/>
            <person name="Verrier P.J."/>
            <person name="Waters E."/>
            <person name="Wood A."/>
            <person name="Yang L."/>
            <person name="Cove D."/>
            <person name="Cuming A."/>
            <person name="Hasebe M."/>
            <person name="Lucas S."/>
            <person name="Mishler D.B."/>
            <person name="Reski R."/>
            <person name="Grigoriev I."/>
            <person name="Quatrano R.S."/>
            <person name="Boore J.L."/>
        </authorList>
    </citation>
    <scope>NUCLEOTIDE SEQUENCE [LARGE SCALE GENOMIC DNA]</scope>
    <source>
        <strain evidence="3 4">cv. Gransden 2004</strain>
    </source>
</reference>
<accession>A0A2K1K266</accession>
<keyword evidence="4" id="KW-1185">Reference proteome</keyword>